<evidence type="ECO:0008006" key="5">
    <source>
        <dbReference type="Google" id="ProtNLM"/>
    </source>
</evidence>
<dbReference type="OrthoDB" id="3562623at2759"/>
<dbReference type="Proteomes" id="UP000235672">
    <property type="component" value="Unassembled WGS sequence"/>
</dbReference>
<keyword evidence="1" id="KW-0949">S-adenosyl-L-methionine</keyword>
<organism evidence="3 4">
    <name type="scientific">Hyaloscypha hepaticicola</name>
    <dbReference type="NCBI Taxonomy" id="2082293"/>
    <lineage>
        <taxon>Eukaryota</taxon>
        <taxon>Fungi</taxon>
        <taxon>Dikarya</taxon>
        <taxon>Ascomycota</taxon>
        <taxon>Pezizomycotina</taxon>
        <taxon>Leotiomycetes</taxon>
        <taxon>Helotiales</taxon>
        <taxon>Hyaloscyphaceae</taxon>
        <taxon>Hyaloscypha</taxon>
    </lineage>
</organism>
<accession>A0A2J6PXU8</accession>
<evidence type="ECO:0000313" key="4">
    <source>
        <dbReference type="Proteomes" id="UP000235672"/>
    </source>
</evidence>
<dbReference type="AlphaFoldDB" id="A0A2J6PXU8"/>
<sequence>MPGSFVFDFEVIKVTDAIKGIGNSVPVTVSCALGYEVLKVLVDMHEKQQQRSDHLNGKGSKDDPITLD</sequence>
<evidence type="ECO:0000313" key="3">
    <source>
        <dbReference type="EMBL" id="PMD18858.1"/>
    </source>
</evidence>
<dbReference type="InterPro" id="IPR031303">
    <property type="entry name" value="C5_meth_CS"/>
</dbReference>
<protein>
    <recommendedName>
        <fullName evidence="5">S-adenosyl-L-methionine-dependent methyltransferase</fullName>
    </recommendedName>
</protein>
<gene>
    <name evidence="3" type="ORF">NA56DRAFT_647729</name>
</gene>
<feature type="region of interest" description="Disordered" evidence="2">
    <location>
        <begin position="48"/>
        <end position="68"/>
    </location>
</feature>
<proteinExistence type="predicted"/>
<evidence type="ECO:0000256" key="1">
    <source>
        <dbReference type="ARBA" id="ARBA00022691"/>
    </source>
</evidence>
<dbReference type="PROSITE" id="PS00095">
    <property type="entry name" value="C5_MTASE_2"/>
    <property type="match status" value="1"/>
</dbReference>
<evidence type="ECO:0000256" key="2">
    <source>
        <dbReference type="SAM" id="MobiDB-lite"/>
    </source>
</evidence>
<reference evidence="3 4" key="1">
    <citation type="submission" date="2016-05" db="EMBL/GenBank/DDBJ databases">
        <title>A degradative enzymes factory behind the ericoid mycorrhizal symbiosis.</title>
        <authorList>
            <consortium name="DOE Joint Genome Institute"/>
            <person name="Martino E."/>
            <person name="Morin E."/>
            <person name="Grelet G."/>
            <person name="Kuo A."/>
            <person name="Kohler A."/>
            <person name="Daghino S."/>
            <person name="Barry K."/>
            <person name="Choi C."/>
            <person name="Cichocki N."/>
            <person name="Clum A."/>
            <person name="Copeland A."/>
            <person name="Hainaut M."/>
            <person name="Haridas S."/>
            <person name="Labutti K."/>
            <person name="Lindquist E."/>
            <person name="Lipzen A."/>
            <person name="Khouja H.-R."/>
            <person name="Murat C."/>
            <person name="Ohm R."/>
            <person name="Olson A."/>
            <person name="Spatafora J."/>
            <person name="Veneault-Fourrey C."/>
            <person name="Henrissat B."/>
            <person name="Grigoriev I."/>
            <person name="Martin F."/>
            <person name="Perotto S."/>
        </authorList>
    </citation>
    <scope>NUCLEOTIDE SEQUENCE [LARGE SCALE GENOMIC DNA]</scope>
    <source>
        <strain evidence="3 4">UAMH 7357</strain>
    </source>
</reference>
<keyword evidence="4" id="KW-1185">Reference proteome</keyword>
<dbReference type="EMBL" id="KZ613492">
    <property type="protein sequence ID" value="PMD18858.1"/>
    <property type="molecule type" value="Genomic_DNA"/>
</dbReference>
<name>A0A2J6PXU8_9HELO</name>